<feature type="compositionally biased region" description="Basic and acidic residues" evidence="8">
    <location>
        <begin position="533"/>
        <end position="545"/>
    </location>
</feature>
<dbReference type="Gene3D" id="1.20.1720.10">
    <property type="entry name" value="Multidrug resistance protein D"/>
    <property type="match status" value="1"/>
</dbReference>
<feature type="transmembrane region" description="Helical" evidence="9">
    <location>
        <begin position="411"/>
        <end position="428"/>
    </location>
</feature>
<proteinExistence type="inferred from homology"/>
<dbReference type="CDD" id="cd17503">
    <property type="entry name" value="MFS_LmrB_MDR_like"/>
    <property type="match status" value="1"/>
</dbReference>
<keyword evidence="4" id="KW-1003">Cell membrane</keyword>
<feature type="transmembrane region" description="Helical" evidence="9">
    <location>
        <begin position="174"/>
        <end position="193"/>
    </location>
</feature>
<feature type="transmembrane region" description="Helical" evidence="9">
    <location>
        <begin position="448"/>
        <end position="473"/>
    </location>
</feature>
<evidence type="ECO:0000256" key="9">
    <source>
        <dbReference type="SAM" id="Phobius"/>
    </source>
</evidence>
<dbReference type="PANTHER" id="PTHR42718:SF9">
    <property type="entry name" value="MAJOR FACILITATOR SUPERFAMILY MULTIDRUG TRANSPORTER MFSC"/>
    <property type="match status" value="1"/>
</dbReference>
<dbReference type="SUPFAM" id="SSF103473">
    <property type="entry name" value="MFS general substrate transporter"/>
    <property type="match status" value="1"/>
</dbReference>
<feature type="transmembrane region" description="Helical" evidence="9">
    <location>
        <begin position="237"/>
        <end position="256"/>
    </location>
</feature>
<feature type="transmembrane region" description="Helical" evidence="9">
    <location>
        <begin position="18"/>
        <end position="42"/>
    </location>
</feature>
<evidence type="ECO:0000256" key="2">
    <source>
        <dbReference type="ARBA" id="ARBA00008537"/>
    </source>
</evidence>
<comment type="subcellular location">
    <subcellularLocation>
        <location evidence="1">Cell membrane</location>
        <topology evidence="1">Multi-pass membrane protein</topology>
    </subcellularLocation>
</comment>
<feature type="transmembrane region" description="Helical" evidence="9">
    <location>
        <begin position="145"/>
        <end position="168"/>
    </location>
</feature>
<gene>
    <name evidence="11" type="ORF">KSB_19610</name>
</gene>
<feature type="transmembrane region" description="Helical" evidence="9">
    <location>
        <begin position="338"/>
        <end position="358"/>
    </location>
</feature>
<feature type="domain" description="Major facilitator superfamily (MFS) profile" evidence="10">
    <location>
        <begin position="20"/>
        <end position="516"/>
    </location>
</feature>
<dbReference type="EMBL" id="BNJG01000001">
    <property type="protein sequence ID" value="GHO53486.1"/>
    <property type="molecule type" value="Genomic_DNA"/>
</dbReference>
<keyword evidence="12" id="KW-1185">Reference proteome</keyword>
<dbReference type="PRINTS" id="PR01036">
    <property type="entry name" value="TCRTETB"/>
</dbReference>
<evidence type="ECO:0000313" key="12">
    <source>
        <dbReference type="Proteomes" id="UP000654345"/>
    </source>
</evidence>
<dbReference type="InterPro" id="IPR036259">
    <property type="entry name" value="MFS_trans_sf"/>
</dbReference>
<keyword evidence="7 9" id="KW-0472">Membrane</keyword>
<feature type="transmembrane region" description="Helical" evidence="9">
    <location>
        <begin position="62"/>
        <end position="79"/>
    </location>
</feature>
<evidence type="ECO:0000313" key="11">
    <source>
        <dbReference type="EMBL" id="GHO53486.1"/>
    </source>
</evidence>
<dbReference type="InterPro" id="IPR020846">
    <property type="entry name" value="MFS_dom"/>
</dbReference>
<protein>
    <submittedName>
        <fullName evidence="11">MFS transporter</fullName>
    </submittedName>
</protein>
<reference evidence="11 12" key="1">
    <citation type="journal article" date="2021" name="Int. J. Syst. Evol. Microbiol.">
        <title>Reticulibacter mediterranei gen. nov., sp. nov., within the new family Reticulibacteraceae fam. nov., and Ktedonospora formicarum gen. nov., sp. nov., Ktedonobacter robiniae sp. nov., Dictyobacter formicarum sp. nov. and Dictyobacter arantiisoli sp. nov., belonging to the class Ktedonobacteria.</title>
        <authorList>
            <person name="Yabe S."/>
            <person name="Zheng Y."/>
            <person name="Wang C.M."/>
            <person name="Sakai Y."/>
            <person name="Abe K."/>
            <person name="Yokota A."/>
            <person name="Donadio S."/>
            <person name="Cavaletti L."/>
            <person name="Monciardini P."/>
        </authorList>
    </citation>
    <scope>NUCLEOTIDE SEQUENCE [LARGE SCALE GENOMIC DNA]</scope>
    <source>
        <strain evidence="11 12">SOSP1-30</strain>
    </source>
</reference>
<sequence length="545" mass="58872">MQVPAPAARREGGLPYKWIVACVVIFGTFMSILDSTIVNIAIPRLQSAFGTDLNSVQWVLTAYTLAQGVATPLTAFFADRIGIKRFYILSLVGFTLGSALCGIAWSLPVLIIFRIFQGATGAFLSPLAITLLYREFPPQERGTVMGAFGVPILIAPAIGPTIGGYIVTYINWQLIFYINLPIGIVGMLMAIFFLREGEIIRNKTFDIPGFLLSAIGLGLLLYGLSDASTDGWLSGPVLGTLAGGTLLLILFIYVELSAARQGRQPLLDLTVFADRSFTTSSIASLLVTFSLYGGLFLVPVYLENLRGLSAFDAGLVLLPQAFASMFTMLLGGRLVDKFGVRAIVIPGLLIMSVALWLYSLLDLYIPIGQFQWLLILRSCGIGLCMQPLMVSALSNIEPRRLSQASSVSTTLRFVGSSLTIAILATMVQSQNKIHYAHLAERVTATSPLGTLVVMLQGALMGKGLSATAAYAYALKTIGGLLQRQSYMLAMQDGFRLSFYLAIVAIFATFFVSGAKKKKPAQEEASMSEEERAEAEKAREEASLAI</sequence>
<dbReference type="RefSeq" id="WP_201370311.1">
    <property type="nucleotide sequence ID" value="NZ_BNJG01000001.1"/>
</dbReference>
<comment type="caution">
    <text evidence="11">The sequence shown here is derived from an EMBL/GenBank/DDBJ whole genome shotgun (WGS) entry which is preliminary data.</text>
</comment>
<evidence type="ECO:0000256" key="7">
    <source>
        <dbReference type="ARBA" id="ARBA00023136"/>
    </source>
</evidence>
<organism evidence="11 12">
    <name type="scientific">Ktedonobacter robiniae</name>
    <dbReference type="NCBI Taxonomy" id="2778365"/>
    <lineage>
        <taxon>Bacteria</taxon>
        <taxon>Bacillati</taxon>
        <taxon>Chloroflexota</taxon>
        <taxon>Ktedonobacteria</taxon>
        <taxon>Ktedonobacterales</taxon>
        <taxon>Ktedonobacteraceae</taxon>
        <taxon>Ktedonobacter</taxon>
    </lineage>
</organism>
<keyword evidence="5 9" id="KW-0812">Transmembrane</keyword>
<keyword evidence="3" id="KW-0813">Transport</keyword>
<dbReference type="PANTHER" id="PTHR42718">
    <property type="entry name" value="MAJOR FACILITATOR SUPERFAMILY MULTIDRUG TRANSPORTER MFSC"/>
    <property type="match status" value="1"/>
</dbReference>
<feature type="region of interest" description="Disordered" evidence="8">
    <location>
        <begin position="516"/>
        <end position="545"/>
    </location>
</feature>
<evidence type="ECO:0000259" key="10">
    <source>
        <dbReference type="PROSITE" id="PS50850"/>
    </source>
</evidence>
<dbReference type="Pfam" id="PF07690">
    <property type="entry name" value="MFS_1"/>
    <property type="match status" value="1"/>
</dbReference>
<keyword evidence="6 9" id="KW-1133">Transmembrane helix</keyword>
<evidence type="ECO:0000256" key="4">
    <source>
        <dbReference type="ARBA" id="ARBA00022475"/>
    </source>
</evidence>
<accession>A0ABQ3UL79</accession>
<evidence type="ECO:0000256" key="6">
    <source>
        <dbReference type="ARBA" id="ARBA00022989"/>
    </source>
</evidence>
<feature type="transmembrane region" description="Helical" evidence="9">
    <location>
        <begin position="111"/>
        <end position="133"/>
    </location>
</feature>
<evidence type="ECO:0000256" key="3">
    <source>
        <dbReference type="ARBA" id="ARBA00022448"/>
    </source>
</evidence>
<feature type="transmembrane region" description="Helical" evidence="9">
    <location>
        <begin position="370"/>
        <end position="390"/>
    </location>
</feature>
<feature type="transmembrane region" description="Helical" evidence="9">
    <location>
        <begin position="494"/>
        <end position="514"/>
    </location>
</feature>
<feature type="transmembrane region" description="Helical" evidence="9">
    <location>
        <begin position="86"/>
        <end position="105"/>
    </location>
</feature>
<feature type="transmembrane region" description="Helical" evidence="9">
    <location>
        <begin position="308"/>
        <end position="331"/>
    </location>
</feature>
<name>A0ABQ3UL79_9CHLR</name>
<evidence type="ECO:0000256" key="8">
    <source>
        <dbReference type="SAM" id="MobiDB-lite"/>
    </source>
</evidence>
<dbReference type="InterPro" id="IPR004638">
    <property type="entry name" value="EmrB-like"/>
</dbReference>
<dbReference type="Gene3D" id="1.20.1250.20">
    <property type="entry name" value="MFS general substrate transporter like domains"/>
    <property type="match status" value="1"/>
</dbReference>
<dbReference type="PROSITE" id="PS50850">
    <property type="entry name" value="MFS"/>
    <property type="match status" value="1"/>
</dbReference>
<comment type="similarity">
    <text evidence="2">Belongs to the major facilitator superfamily. EmrB family.</text>
</comment>
<feature type="transmembrane region" description="Helical" evidence="9">
    <location>
        <begin position="277"/>
        <end position="302"/>
    </location>
</feature>
<feature type="transmembrane region" description="Helical" evidence="9">
    <location>
        <begin position="205"/>
        <end position="225"/>
    </location>
</feature>
<evidence type="ECO:0000256" key="1">
    <source>
        <dbReference type="ARBA" id="ARBA00004651"/>
    </source>
</evidence>
<evidence type="ECO:0000256" key="5">
    <source>
        <dbReference type="ARBA" id="ARBA00022692"/>
    </source>
</evidence>
<dbReference type="NCBIfam" id="TIGR00711">
    <property type="entry name" value="efflux_EmrB"/>
    <property type="match status" value="1"/>
</dbReference>
<dbReference type="InterPro" id="IPR011701">
    <property type="entry name" value="MFS"/>
</dbReference>
<dbReference type="Proteomes" id="UP000654345">
    <property type="component" value="Unassembled WGS sequence"/>
</dbReference>